<dbReference type="EMBL" id="LCPP01000003">
    <property type="protein sequence ID" value="KKW00875.1"/>
    <property type="molecule type" value="Genomic_DNA"/>
</dbReference>
<organism evidence="1 2">
    <name type="scientific">Candidatus Amesbacteria bacterium GW2011_GWA1_48_9</name>
    <dbReference type="NCBI Taxonomy" id="1618355"/>
    <lineage>
        <taxon>Bacteria</taxon>
        <taxon>Candidatus Amesiibacteriota</taxon>
    </lineage>
</organism>
<dbReference type="AlphaFoldDB" id="A0A0G1V3G2"/>
<proteinExistence type="predicted"/>
<gene>
    <name evidence="1" type="ORF">UY33_C0003G0003</name>
</gene>
<reference evidence="1 2" key="1">
    <citation type="journal article" date="2015" name="Nature">
        <title>rRNA introns, odd ribosomes, and small enigmatic genomes across a large radiation of phyla.</title>
        <authorList>
            <person name="Brown C.T."/>
            <person name="Hug L.A."/>
            <person name="Thomas B.C."/>
            <person name="Sharon I."/>
            <person name="Castelle C.J."/>
            <person name="Singh A."/>
            <person name="Wilkins M.J."/>
            <person name="Williams K.H."/>
            <person name="Banfield J.F."/>
        </authorList>
    </citation>
    <scope>NUCLEOTIDE SEQUENCE [LARGE SCALE GENOMIC DNA]</scope>
</reference>
<sequence>MSGAVEFINELAGAFASHRRVEGYDDGRVVDVSKYEEGILSDLECIKKSRGNIPKLISPDRAFFGGANRKQIFDSWGLRLLHGHIPVDYYLDEYLNPGEDDPYREVRLRMEMVHLKPGEKYVLKSEIGFSVIFSGKFEVGGEKTREKLAEDQLFVGPLRTRDGLKNVGNGDGNILVIKLDKRTKGKFELAPGRAVVSISEWMRRVYEGEKDREPGIMRQSNAQKIWFAGPRSNEGAGKIKGVAIGAMCEPHVHLEDFLVAHPFSSQVVVSLPTDLSSGDIHPIFSSSVNPTQRDVLPDFTAWVSGGRAHGSGNYLKEPYVDPYATSTWAGELMRRLEKKGVKVHDAQPELDSDIAVMRATREPRPGLADPRDCNSE</sequence>
<comment type="caution">
    <text evidence="1">The sequence shown here is derived from an EMBL/GenBank/DDBJ whole genome shotgun (WGS) entry which is preliminary data.</text>
</comment>
<evidence type="ECO:0000313" key="2">
    <source>
        <dbReference type="Proteomes" id="UP000034637"/>
    </source>
</evidence>
<evidence type="ECO:0000313" key="1">
    <source>
        <dbReference type="EMBL" id="KKW00875.1"/>
    </source>
</evidence>
<accession>A0A0G1V3G2</accession>
<dbReference type="Proteomes" id="UP000034637">
    <property type="component" value="Unassembled WGS sequence"/>
</dbReference>
<protein>
    <submittedName>
        <fullName evidence="1">Uncharacterized protein</fullName>
    </submittedName>
</protein>
<name>A0A0G1V3G2_9BACT</name>